<evidence type="ECO:0000259" key="1">
    <source>
        <dbReference type="Pfam" id="PF01841"/>
    </source>
</evidence>
<accession>A0ABP4EG66</accession>
<reference evidence="3" key="1">
    <citation type="journal article" date="2019" name="Int. J. Syst. Evol. Microbiol.">
        <title>The Global Catalogue of Microorganisms (GCM) 10K type strain sequencing project: providing services to taxonomists for standard genome sequencing and annotation.</title>
        <authorList>
            <consortium name="The Broad Institute Genomics Platform"/>
            <consortium name="The Broad Institute Genome Sequencing Center for Infectious Disease"/>
            <person name="Wu L."/>
            <person name="Ma J."/>
        </authorList>
    </citation>
    <scope>NUCLEOTIDE SEQUENCE [LARGE SCALE GENOMIC DNA]</scope>
    <source>
        <strain evidence="3">JCM 13008</strain>
    </source>
</reference>
<dbReference type="InterPro" id="IPR002931">
    <property type="entry name" value="Transglutaminase-like"/>
</dbReference>
<gene>
    <name evidence="2" type="ORF">GCM10009668_30050</name>
</gene>
<dbReference type="Proteomes" id="UP001501581">
    <property type="component" value="Unassembled WGS sequence"/>
</dbReference>
<dbReference type="RefSeq" id="WP_343995627.1">
    <property type="nucleotide sequence ID" value="NZ_BAAALG010000011.1"/>
</dbReference>
<organism evidence="2 3">
    <name type="scientific">Nocardioides dubius</name>
    <dbReference type="NCBI Taxonomy" id="317019"/>
    <lineage>
        <taxon>Bacteria</taxon>
        <taxon>Bacillati</taxon>
        <taxon>Actinomycetota</taxon>
        <taxon>Actinomycetes</taxon>
        <taxon>Propionibacteriales</taxon>
        <taxon>Nocardioidaceae</taxon>
        <taxon>Nocardioides</taxon>
    </lineage>
</organism>
<proteinExistence type="predicted"/>
<dbReference type="Gene3D" id="3.10.620.30">
    <property type="match status" value="1"/>
</dbReference>
<dbReference type="Pfam" id="PF01841">
    <property type="entry name" value="Transglut_core"/>
    <property type="match status" value="1"/>
</dbReference>
<sequence>MTNAGSPPLQALEPSLCLGGDDVVQTSAPAVLALARELRTGARDDVEFARAAFAWVRDEVAHSYDVDDQRVTLTATEVLEHRVGLCYAKSHLLAALLRSQSVPTALCYQLLHDAETGGHVLHGLVAMHLEGAWHRQDPRGNKPGVDAQFSLDDERLAWPVDPEIGELDLPQLFASPAPSVVRALRAADDSRTLYAQGLPSTVE</sequence>
<feature type="domain" description="Transglutaminase-like" evidence="1">
    <location>
        <begin position="33"/>
        <end position="137"/>
    </location>
</feature>
<comment type="caution">
    <text evidence="2">The sequence shown here is derived from an EMBL/GenBank/DDBJ whole genome shotgun (WGS) entry which is preliminary data.</text>
</comment>
<evidence type="ECO:0000313" key="2">
    <source>
        <dbReference type="EMBL" id="GAA1107948.1"/>
    </source>
</evidence>
<dbReference type="EMBL" id="BAAALG010000011">
    <property type="protein sequence ID" value="GAA1107948.1"/>
    <property type="molecule type" value="Genomic_DNA"/>
</dbReference>
<dbReference type="InterPro" id="IPR038765">
    <property type="entry name" value="Papain-like_cys_pep_sf"/>
</dbReference>
<evidence type="ECO:0000313" key="3">
    <source>
        <dbReference type="Proteomes" id="UP001501581"/>
    </source>
</evidence>
<protein>
    <submittedName>
        <fullName evidence="2">Transglutaminase domain-containing protein</fullName>
    </submittedName>
</protein>
<keyword evidence="3" id="KW-1185">Reference proteome</keyword>
<dbReference type="PANTHER" id="PTHR33490">
    <property type="entry name" value="BLR5614 PROTEIN-RELATED"/>
    <property type="match status" value="1"/>
</dbReference>
<dbReference type="SUPFAM" id="SSF54001">
    <property type="entry name" value="Cysteine proteinases"/>
    <property type="match status" value="1"/>
</dbReference>
<dbReference type="PANTHER" id="PTHR33490:SF3">
    <property type="entry name" value="CONSERVED INTEGRAL MEMBRANE PROTEIN"/>
    <property type="match status" value="1"/>
</dbReference>
<name>A0ABP4EG66_9ACTN</name>